<accession>A0A328WYU4</accession>
<name>A0A328WYU4_9FLAO</name>
<evidence type="ECO:0000313" key="3">
    <source>
        <dbReference type="Proteomes" id="UP000249518"/>
    </source>
</evidence>
<evidence type="ECO:0000313" key="2">
    <source>
        <dbReference type="EMBL" id="RAR50445.1"/>
    </source>
</evidence>
<organism evidence="2 3">
    <name type="scientific">Flavobacterium lacus</name>
    <dbReference type="NCBI Taxonomy" id="1353778"/>
    <lineage>
        <taxon>Bacteria</taxon>
        <taxon>Pseudomonadati</taxon>
        <taxon>Bacteroidota</taxon>
        <taxon>Flavobacteriia</taxon>
        <taxon>Flavobacteriales</taxon>
        <taxon>Flavobacteriaceae</taxon>
        <taxon>Flavobacterium</taxon>
    </lineage>
</organism>
<dbReference type="RefSeq" id="WP_112084992.1">
    <property type="nucleotide sequence ID" value="NZ_QLSV01000002.1"/>
</dbReference>
<dbReference type="AlphaFoldDB" id="A0A328WYU4"/>
<protein>
    <submittedName>
        <fullName evidence="2">Uncharacterized protein</fullName>
    </submittedName>
</protein>
<keyword evidence="3" id="KW-1185">Reference proteome</keyword>
<comment type="caution">
    <text evidence="2">The sequence shown here is derived from an EMBL/GenBank/DDBJ whole genome shotgun (WGS) entry which is preliminary data.</text>
</comment>
<feature type="signal peptide" evidence="1">
    <location>
        <begin position="1"/>
        <end position="19"/>
    </location>
</feature>
<reference evidence="2 3" key="1">
    <citation type="submission" date="2018-06" db="EMBL/GenBank/DDBJ databases">
        <title>Genomic Encyclopedia of Type Strains, Phase III (KMG-III): the genomes of soil and plant-associated and newly described type strains.</title>
        <authorList>
            <person name="Whitman W."/>
        </authorList>
    </citation>
    <scope>NUCLEOTIDE SEQUENCE [LARGE SCALE GENOMIC DNA]</scope>
    <source>
        <strain evidence="2 3">CGMCC 1.12504</strain>
    </source>
</reference>
<evidence type="ECO:0000256" key="1">
    <source>
        <dbReference type="SAM" id="SignalP"/>
    </source>
</evidence>
<dbReference type="EMBL" id="QLSV01000002">
    <property type="protein sequence ID" value="RAR50445.1"/>
    <property type="molecule type" value="Genomic_DNA"/>
</dbReference>
<keyword evidence="1" id="KW-0732">Signal</keyword>
<sequence length="162" mass="18280">MRKIIVTAIVCCFTSISFAQLVQGELKIKEQSKLELTVQSNKAVNLYADFRENKYPIQFAFTGNSIPVNSDKKMVVQFIFTTTVKKEGKIIGTTKRNPIPFFPGDMFMPVETFDFISILSNLQTNSEDRISEIPKGNYEILLEAKPVGVKGEIASARMYLKI</sequence>
<dbReference type="Proteomes" id="UP000249518">
    <property type="component" value="Unassembled WGS sequence"/>
</dbReference>
<dbReference type="OrthoDB" id="824329at2"/>
<proteinExistence type="predicted"/>
<feature type="chain" id="PRO_5016456700" evidence="1">
    <location>
        <begin position="20"/>
        <end position="162"/>
    </location>
</feature>
<gene>
    <name evidence="2" type="ORF">B0I10_102249</name>
</gene>